<sequence>MALSGGFNRRSTPKQRHFVTNPIYSNDLFISRILPKSLTPPHTPLSLKMYICKIEGLAASNANVFESLSSDKALADSTRLKLRGTRGLGASSRDPMVLVVGAPEAGKRSNAPRVGNKLIENPESRETCYIYYRVYGKEGEENSKTAFDESDTFLGRIDTLSIAPPCTVASLKSRIMKVEGIADQEIQLFEDTDGEVLMKDTDRAPFFAETFPGCVEDDPLAVVYNLKMPSSTSTKTKAIRAKCNFSYMGYMAVNSAGKEAFVPEGRIVERTWGRARLPQFGPPSNLNQVEVYVEVVLGFEETSNVPKIAEGPVEAGGLCLGFERMTAKKEGLAFRAGG</sequence>
<protein>
    <submittedName>
        <fullName evidence="1">Predicted protein</fullName>
    </submittedName>
</protein>
<dbReference type="AlphaFoldDB" id="B0E1P2"/>
<dbReference type="EMBL" id="DS547169">
    <property type="protein sequence ID" value="EDQ99229.1"/>
    <property type="molecule type" value="Genomic_DNA"/>
</dbReference>
<reference evidence="1 2" key="1">
    <citation type="journal article" date="2008" name="Nature">
        <title>The genome of Laccaria bicolor provides insights into mycorrhizal symbiosis.</title>
        <authorList>
            <person name="Martin F."/>
            <person name="Aerts A."/>
            <person name="Ahren D."/>
            <person name="Brun A."/>
            <person name="Danchin E.G.J."/>
            <person name="Duchaussoy F."/>
            <person name="Gibon J."/>
            <person name="Kohler A."/>
            <person name="Lindquist E."/>
            <person name="Pereda V."/>
            <person name="Salamov A."/>
            <person name="Shapiro H.J."/>
            <person name="Wuyts J."/>
            <person name="Blaudez D."/>
            <person name="Buee M."/>
            <person name="Brokstein P."/>
            <person name="Canbaeck B."/>
            <person name="Cohen D."/>
            <person name="Courty P.E."/>
            <person name="Coutinho P.M."/>
            <person name="Delaruelle C."/>
            <person name="Detter J.C."/>
            <person name="Deveau A."/>
            <person name="DiFazio S."/>
            <person name="Duplessis S."/>
            <person name="Fraissinet-Tachet L."/>
            <person name="Lucic E."/>
            <person name="Frey-Klett P."/>
            <person name="Fourrey C."/>
            <person name="Feussner I."/>
            <person name="Gay G."/>
            <person name="Grimwood J."/>
            <person name="Hoegger P.J."/>
            <person name="Jain P."/>
            <person name="Kilaru S."/>
            <person name="Labbe J."/>
            <person name="Lin Y.C."/>
            <person name="Legue V."/>
            <person name="Le Tacon F."/>
            <person name="Marmeisse R."/>
            <person name="Melayah D."/>
            <person name="Montanini B."/>
            <person name="Muratet M."/>
            <person name="Nehls U."/>
            <person name="Niculita-Hirzel H."/>
            <person name="Oudot-Le Secq M.P."/>
            <person name="Peter M."/>
            <person name="Quesneville H."/>
            <person name="Rajashekar B."/>
            <person name="Reich M."/>
            <person name="Rouhier N."/>
            <person name="Schmutz J."/>
            <person name="Yin T."/>
            <person name="Chalot M."/>
            <person name="Henrissat B."/>
            <person name="Kuees U."/>
            <person name="Lucas S."/>
            <person name="Van de Peer Y."/>
            <person name="Podila G.K."/>
            <person name="Polle A."/>
            <person name="Pukkila P.J."/>
            <person name="Richardson P.M."/>
            <person name="Rouze P."/>
            <person name="Sanders I.R."/>
            <person name="Stajich J.E."/>
            <person name="Tunlid A."/>
            <person name="Tuskan G."/>
            <person name="Grigoriev I.V."/>
        </authorList>
    </citation>
    <scope>NUCLEOTIDE SEQUENCE [LARGE SCALE GENOMIC DNA]</scope>
    <source>
        <strain evidence="2">S238N-H82 / ATCC MYA-4686</strain>
    </source>
</reference>
<gene>
    <name evidence="1" type="ORF">LACBIDRAFT_335205</name>
</gene>
<name>B0E1P2_LACBS</name>
<proteinExistence type="predicted"/>
<organism evidence="2">
    <name type="scientific">Laccaria bicolor (strain S238N-H82 / ATCC MYA-4686)</name>
    <name type="common">Bicoloured deceiver</name>
    <name type="synonym">Laccaria laccata var. bicolor</name>
    <dbReference type="NCBI Taxonomy" id="486041"/>
    <lineage>
        <taxon>Eukaryota</taxon>
        <taxon>Fungi</taxon>
        <taxon>Dikarya</taxon>
        <taxon>Basidiomycota</taxon>
        <taxon>Agaricomycotina</taxon>
        <taxon>Agaricomycetes</taxon>
        <taxon>Agaricomycetidae</taxon>
        <taxon>Agaricales</taxon>
        <taxon>Agaricineae</taxon>
        <taxon>Hydnangiaceae</taxon>
        <taxon>Laccaria</taxon>
    </lineage>
</organism>
<evidence type="ECO:0000313" key="2">
    <source>
        <dbReference type="Proteomes" id="UP000001194"/>
    </source>
</evidence>
<dbReference type="HOGENOM" id="CLU_821511_0_0_1"/>
<accession>B0E1P2</accession>
<evidence type="ECO:0000313" key="1">
    <source>
        <dbReference type="EMBL" id="EDQ99229.1"/>
    </source>
</evidence>
<dbReference type="RefSeq" id="XP_001890126.1">
    <property type="nucleotide sequence ID" value="XM_001890091.1"/>
</dbReference>
<dbReference type="GeneID" id="6085772"/>
<dbReference type="KEGG" id="lbc:LACBIDRAFT_335205"/>
<dbReference type="Proteomes" id="UP000001194">
    <property type="component" value="Unassembled WGS sequence"/>
</dbReference>
<dbReference type="InParanoid" id="B0E1P2"/>
<keyword evidence="2" id="KW-1185">Reference proteome</keyword>